<protein>
    <submittedName>
        <fullName evidence="1">Uncharacterized protein</fullName>
    </submittedName>
</protein>
<comment type="caution">
    <text evidence="1">The sequence shown here is derived from an EMBL/GenBank/DDBJ whole genome shotgun (WGS) entry which is preliminary data.</text>
</comment>
<proteinExistence type="predicted"/>
<organism evidence="1">
    <name type="scientific">bioreactor metagenome</name>
    <dbReference type="NCBI Taxonomy" id="1076179"/>
    <lineage>
        <taxon>unclassified sequences</taxon>
        <taxon>metagenomes</taxon>
        <taxon>ecological metagenomes</taxon>
    </lineage>
</organism>
<evidence type="ECO:0000313" key="1">
    <source>
        <dbReference type="EMBL" id="MPN57783.1"/>
    </source>
</evidence>
<sequence>MIIGDDIAVAGDDKAGARRRALDNLSKNVGADNVHRDAHGGADVVGVNLRQG</sequence>
<reference evidence="1" key="1">
    <citation type="submission" date="2019-08" db="EMBL/GenBank/DDBJ databases">
        <authorList>
            <person name="Kucharzyk K."/>
            <person name="Murdoch R.W."/>
            <person name="Higgins S."/>
            <person name="Loffler F."/>
        </authorList>
    </citation>
    <scope>NUCLEOTIDE SEQUENCE</scope>
</reference>
<dbReference type="EMBL" id="VSSQ01129766">
    <property type="protein sequence ID" value="MPN57783.1"/>
    <property type="molecule type" value="Genomic_DNA"/>
</dbReference>
<gene>
    <name evidence="1" type="ORF">SDC9_205477</name>
</gene>
<dbReference type="AlphaFoldDB" id="A0A645JDZ8"/>
<name>A0A645JDZ8_9ZZZZ</name>
<accession>A0A645JDZ8</accession>